<gene>
    <name evidence="3" type="ORF">BpHYR1_053213</name>
</gene>
<dbReference type="Proteomes" id="UP000276133">
    <property type="component" value="Unassembled WGS sequence"/>
</dbReference>
<comment type="caution">
    <text evidence="3">The sequence shown here is derived from an EMBL/GenBank/DDBJ whole genome shotgun (WGS) entry which is preliminary data.</text>
</comment>
<organism evidence="3 4">
    <name type="scientific">Brachionus plicatilis</name>
    <name type="common">Marine rotifer</name>
    <name type="synonym">Brachionus muelleri</name>
    <dbReference type="NCBI Taxonomy" id="10195"/>
    <lineage>
        <taxon>Eukaryota</taxon>
        <taxon>Metazoa</taxon>
        <taxon>Spiralia</taxon>
        <taxon>Gnathifera</taxon>
        <taxon>Rotifera</taxon>
        <taxon>Eurotatoria</taxon>
        <taxon>Monogononta</taxon>
        <taxon>Pseudotrocha</taxon>
        <taxon>Ploima</taxon>
        <taxon>Brachionidae</taxon>
        <taxon>Brachionus</taxon>
    </lineage>
</organism>
<feature type="chain" id="PRO_5018321660" evidence="2">
    <location>
        <begin position="22"/>
        <end position="214"/>
    </location>
</feature>
<keyword evidence="4" id="KW-1185">Reference proteome</keyword>
<sequence>MAPVWWLEHLCVFLARQTTAAYSRWFRENVTPRSFSVSTKASALLDSSFPISSSDLAYMFLPDLLNSIALHLLTLKSIRHLILNAKIIYSKLINDNEKLIKQLNEQLKKLKSDLNDEIHILKTGNNFGYKSSWKAGHQCDKKKGITSCYSLSSQSVRSTPSGNSALFCLHLPGVLSTPLSDTFGPFDYSFSYTNTEFLYQCRVIPNQGLISKLL</sequence>
<keyword evidence="1" id="KW-0175">Coiled coil</keyword>
<accession>A0A3M7SIX3</accession>
<protein>
    <submittedName>
        <fullName evidence="3">Uncharacterized protein</fullName>
    </submittedName>
</protein>
<keyword evidence="2" id="KW-0732">Signal</keyword>
<dbReference type="EMBL" id="REGN01001293">
    <property type="protein sequence ID" value="RNA35716.1"/>
    <property type="molecule type" value="Genomic_DNA"/>
</dbReference>
<feature type="signal peptide" evidence="2">
    <location>
        <begin position="1"/>
        <end position="21"/>
    </location>
</feature>
<evidence type="ECO:0000256" key="2">
    <source>
        <dbReference type="SAM" id="SignalP"/>
    </source>
</evidence>
<proteinExistence type="predicted"/>
<feature type="coiled-coil region" evidence="1">
    <location>
        <begin position="89"/>
        <end position="120"/>
    </location>
</feature>
<name>A0A3M7SIX3_BRAPC</name>
<evidence type="ECO:0000313" key="3">
    <source>
        <dbReference type="EMBL" id="RNA35716.1"/>
    </source>
</evidence>
<dbReference type="AlphaFoldDB" id="A0A3M7SIX3"/>
<evidence type="ECO:0000313" key="4">
    <source>
        <dbReference type="Proteomes" id="UP000276133"/>
    </source>
</evidence>
<evidence type="ECO:0000256" key="1">
    <source>
        <dbReference type="SAM" id="Coils"/>
    </source>
</evidence>
<reference evidence="3 4" key="1">
    <citation type="journal article" date="2018" name="Sci. Rep.">
        <title>Genomic signatures of local adaptation to the degree of environmental predictability in rotifers.</title>
        <authorList>
            <person name="Franch-Gras L."/>
            <person name="Hahn C."/>
            <person name="Garcia-Roger E.M."/>
            <person name="Carmona M.J."/>
            <person name="Serra M."/>
            <person name="Gomez A."/>
        </authorList>
    </citation>
    <scope>NUCLEOTIDE SEQUENCE [LARGE SCALE GENOMIC DNA]</scope>
    <source>
        <strain evidence="3">HYR1</strain>
    </source>
</reference>